<dbReference type="Proteomes" id="UP000659654">
    <property type="component" value="Unassembled WGS sequence"/>
</dbReference>
<evidence type="ECO:0000313" key="2">
    <source>
        <dbReference type="EMBL" id="CAD5217180.1"/>
    </source>
</evidence>
<organism evidence="2 3">
    <name type="scientific">Bursaphelenchus xylophilus</name>
    <name type="common">Pinewood nematode worm</name>
    <name type="synonym">Aphelenchoides xylophilus</name>
    <dbReference type="NCBI Taxonomy" id="6326"/>
    <lineage>
        <taxon>Eukaryota</taxon>
        <taxon>Metazoa</taxon>
        <taxon>Ecdysozoa</taxon>
        <taxon>Nematoda</taxon>
        <taxon>Chromadorea</taxon>
        <taxon>Rhabditida</taxon>
        <taxon>Tylenchina</taxon>
        <taxon>Tylenchomorpha</taxon>
        <taxon>Aphelenchoidea</taxon>
        <taxon>Aphelenchoididae</taxon>
        <taxon>Bursaphelenchus</taxon>
    </lineage>
</organism>
<comment type="caution">
    <text evidence="2">The sequence shown here is derived from an EMBL/GenBank/DDBJ whole genome shotgun (WGS) entry which is preliminary data.</text>
</comment>
<accession>A0A7I8WXR7</accession>
<reference evidence="2" key="1">
    <citation type="submission" date="2020-09" db="EMBL/GenBank/DDBJ databases">
        <authorList>
            <person name="Kikuchi T."/>
        </authorList>
    </citation>
    <scope>NUCLEOTIDE SEQUENCE</scope>
    <source>
        <strain evidence="2">Ka4C1</strain>
    </source>
</reference>
<evidence type="ECO:0000256" key="1">
    <source>
        <dbReference type="SAM" id="Phobius"/>
    </source>
</evidence>
<keyword evidence="1" id="KW-0472">Membrane</keyword>
<evidence type="ECO:0000313" key="3">
    <source>
        <dbReference type="Proteomes" id="UP000659654"/>
    </source>
</evidence>
<dbReference type="Proteomes" id="UP000582659">
    <property type="component" value="Unassembled WGS sequence"/>
</dbReference>
<name>A0A7I8WXR7_BURXY</name>
<sequence>MCILGVKKDKYHNDCVVALAVFGLFFVFTLILAAIMIIFISTGEAIRGLNEEALAKNPLLKLVNIHYESVVGDEFLKGHEEEAEEMKRYKIRITHLVVIGLIQNSTLLEEDVKTGECKLVCEQFDEIFKASLGNLYRTKQSAFPEALKKLEKQAQKVVQKTIYSIFHKNDTTTLLAAKELSTNQALLRPAYRFFIPEIN</sequence>
<keyword evidence="1" id="KW-1133">Transmembrane helix</keyword>
<dbReference type="EMBL" id="CAJFCV020000002">
    <property type="protein sequence ID" value="CAG9100541.1"/>
    <property type="molecule type" value="Genomic_DNA"/>
</dbReference>
<feature type="transmembrane region" description="Helical" evidence="1">
    <location>
        <begin position="16"/>
        <end position="40"/>
    </location>
</feature>
<protein>
    <submittedName>
        <fullName evidence="2">(pine wood nematode) hypothetical protein</fullName>
    </submittedName>
</protein>
<dbReference type="AlphaFoldDB" id="A0A7I8WXR7"/>
<dbReference type="EMBL" id="CAJFDI010000002">
    <property type="protein sequence ID" value="CAD5217180.1"/>
    <property type="molecule type" value="Genomic_DNA"/>
</dbReference>
<keyword evidence="3" id="KW-1185">Reference proteome</keyword>
<gene>
    <name evidence="2" type="ORF">BXYJ_LOCUS4906</name>
</gene>
<proteinExistence type="predicted"/>
<keyword evidence="1" id="KW-0812">Transmembrane</keyword>
<dbReference type="SMR" id="A0A7I8WXR7"/>